<dbReference type="InterPro" id="IPR000866">
    <property type="entry name" value="AhpC/TSA"/>
</dbReference>
<evidence type="ECO:0000256" key="1">
    <source>
        <dbReference type="SAM" id="Phobius"/>
    </source>
</evidence>
<comment type="caution">
    <text evidence="3">The sequence shown here is derived from an EMBL/GenBank/DDBJ whole genome shotgun (WGS) entry which is preliminary data.</text>
</comment>
<feature type="transmembrane region" description="Helical" evidence="1">
    <location>
        <begin position="6"/>
        <end position="25"/>
    </location>
</feature>
<organism evidence="3 4">
    <name type="scientific">Sphaerisporangium krabiense</name>
    <dbReference type="NCBI Taxonomy" id="763782"/>
    <lineage>
        <taxon>Bacteria</taxon>
        <taxon>Bacillati</taxon>
        <taxon>Actinomycetota</taxon>
        <taxon>Actinomycetes</taxon>
        <taxon>Streptosporangiales</taxon>
        <taxon>Streptosporangiaceae</taxon>
        <taxon>Sphaerisporangium</taxon>
    </lineage>
</organism>
<dbReference type="Pfam" id="PF00578">
    <property type="entry name" value="AhpC-TSA"/>
    <property type="match status" value="1"/>
</dbReference>
<keyword evidence="1" id="KW-0812">Transmembrane</keyword>
<keyword evidence="1" id="KW-0472">Membrane</keyword>
<dbReference type="Proteomes" id="UP000588112">
    <property type="component" value="Unassembled WGS sequence"/>
</dbReference>
<dbReference type="GO" id="GO:0016491">
    <property type="term" value="F:oxidoreductase activity"/>
    <property type="evidence" value="ECO:0007669"/>
    <property type="project" value="InterPro"/>
</dbReference>
<dbReference type="RefSeq" id="WP_184614459.1">
    <property type="nucleotide sequence ID" value="NZ_BOOS01000058.1"/>
</dbReference>
<dbReference type="GO" id="GO:0016209">
    <property type="term" value="F:antioxidant activity"/>
    <property type="evidence" value="ECO:0007669"/>
    <property type="project" value="InterPro"/>
</dbReference>
<keyword evidence="4" id="KW-1185">Reference proteome</keyword>
<dbReference type="AlphaFoldDB" id="A0A7W8Z8E7"/>
<protein>
    <submittedName>
        <fullName evidence="3">Thioredoxin-related protein</fullName>
    </submittedName>
</protein>
<accession>A0A7W8Z8E7</accession>
<dbReference type="PROSITE" id="PS51352">
    <property type="entry name" value="THIOREDOXIN_2"/>
    <property type="match status" value="1"/>
</dbReference>
<proteinExistence type="predicted"/>
<dbReference type="EMBL" id="JACHBR010000001">
    <property type="protein sequence ID" value="MBB5629399.1"/>
    <property type="molecule type" value="Genomic_DNA"/>
</dbReference>
<dbReference type="InterPro" id="IPR013766">
    <property type="entry name" value="Thioredoxin_domain"/>
</dbReference>
<reference evidence="3 4" key="1">
    <citation type="submission" date="2020-08" db="EMBL/GenBank/DDBJ databases">
        <title>Sequencing the genomes of 1000 actinobacteria strains.</title>
        <authorList>
            <person name="Klenk H.-P."/>
        </authorList>
    </citation>
    <scope>NUCLEOTIDE SEQUENCE [LARGE SCALE GENOMIC DNA]</scope>
    <source>
        <strain evidence="3 4">DSM 45790</strain>
    </source>
</reference>
<feature type="domain" description="Thioredoxin" evidence="2">
    <location>
        <begin position="47"/>
        <end position="179"/>
    </location>
</feature>
<dbReference type="Gene3D" id="3.40.30.10">
    <property type="entry name" value="Glutaredoxin"/>
    <property type="match status" value="1"/>
</dbReference>
<evidence type="ECO:0000313" key="3">
    <source>
        <dbReference type="EMBL" id="MBB5629399.1"/>
    </source>
</evidence>
<keyword evidence="1" id="KW-1133">Transmembrane helix</keyword>
<sequence>MLSATVVVFIGLLSVFNLFLTYGIIRRLREQPVAMARPQARPRIDIVGVDSSPDDFAVTFTDGHSLSSALLPKWTIVAFFSDHCPACREKLPTFVRRARELQHVDQEIISVVVGDQRSTADMTRELERVSRVTVEPENGPLARAFKVHSFPALCLLNESGTVTATGWDLDSLLTPANQI</sequence>
<gene>
    <name evidence="3" type="ORF">BJ981_005098</name>
</gene>
<evidence type="ECO:0000259" key="2">
    <source>
        <dbReference type="PROSITE" id="PS51352"/>
    </source>
</evidence>
<name>A0A7W8Z8E7_9ACTN</name>
<evidence type="ECO:0000313" key="4">
    <source>
        <dbReference type="Proteomes" id="UP000588112"/>
    </source>
</evidence>
<dbReference type="SUPFAM" id="SSF52833">
    <property type="entry name" value="Thioredoxin-like"/>
    <property type="match status" value="1"/>
</dbReference>
<dbReference type="InterPro" id="IPR036249">
    <property type="entry name" value="Thioredoxin-like_sf"/>
</dbReference>